<dbReference type="AlphaFoldDB" id="A0A4Y2QIC6"/>
<comment type="caution">
    <text evidence="1">The sequence shown here is derived from an EMBL/GenBank/DDBJ whole genome shotgun (WGS) entry which is preliminary data.</text>
</comment>
<gene>
    <name evidence="1" type="ORF">AVEN_173754_1</name>
</gene>
<proteinExistence type="predicted"/>
<dbReference type="Proteomes" id="UP000499080">
    <property type="component" value="Unassembled WGS sequence"/>
</dbReference>
<name>A0A4Y2QIC6_ARAVE</name>
<dbReference type="EMBL" id="BGPR01013958">
    <property type="protein sequence ID" value="GBN63016.1"/>
    <property type="molecule type" value="Genomic_DNA"/>
</dbReference>
<organism evidence="1 2">
    <name type="scientific">Araneus ventricosus</name>
    <name type="common">Orbweaver spider</name>
    <name type="synonym">Epeira ventricosa</name>
    <dbReference type="NCBI Taxonomy" id="182803"/>
    <lineage>
        <taxon>Eukaryota</taxon>
        <taxon>Metazoa</taxon>
        <taxon>Ecdysozoa</taxon>
        <taxon>Arthropoda</taxon>
        <taxon>Chelicerata</taxon>
        <taxon>Arachnida</taxon>
        <taxon>Araneae</taxon>
        <taxon>Araneomorphae</taxon>
        <taxon>Entelegynae</taxon>
        <taxon>Araneoidea</taxon>
        <taxon>Araneidae</taxon>
        <taxon>Araneus</taxon>
    </lineage>
</organism>
<protein>
    <submittedName>
        <fullName evidence="1">Uncharacterized protein</fullName>
    </submittedName>
</protein>
<keyword evidence="2" id="KW-1185">Reference proteome</keyword>
<evidence type="ECO:0000313" key="2">
    <source>
        <dbReference type="Proteomes" id="UP000499080"/>
    </source>
</evidence>
<reference evidence="1 2" key="1">
    <citation type="journal article" date="2019" name="Sci. Rep.">
        <title>Orb-weaving spider Araneus ventricosus genome elucidates the spidroin gene catalogue.</title>
        <authorList>
            <person name="Kono N."/>
            <person name="Nakamura H."/>
            <person name="Ohtoshi R."/>
            <person name="Moran D.A.P."/>
            <person name="Shinohara A."/>
            <person name="Yoshida Y."/>
            <person name="Fujiwara M."/>
            <person name="Mori M."/>
            <person name="Tomita M."/>
            <person name="Arakawa K."/>
        </authorList>
    </citation>
    <scope>NUCLEOTIDE SEQUENCE [LARGE SCALE GENOMIC DNA]</scope>
</reference>
<evidence type="ECO:0000313" key="1">
    <source>
        <dbReference type="EMBL" id="GBN63016.1"/>
    </source>
</evidence>
<sequence length="121" mass="13322">MELLAYGKEKAIVSFKPAIHLYSISSIWPKTGFFPPIQVEKSGTSIHLKFQSAQAVGESDLLSRSTTAFRSPYFFPHSADFRFATLVAGCRSSHSFEGLSKISAHELPDFGLVANPTIQSR</sequence>
<accession>A0A4Y2QIC6</accession>